<name>Q55EW0_DICDI</name>
<dbReference type="HOGENOM" id="CLU_2763166_0_0_1"/>
<dbReference type="KEGG" id="ddi:DDB_G0268956"/>
<gene>
    <name evidence="1" type="ORF">DDB_G0268956</name>
</gene>
<dbReference type="Proteomes" id="UP000002195">
    <property type="component" value="Unassembled WGS sequence"/>
</dbReference>
<dbReference type="PaxDb" id="44689-DDB0202309"/>
<proteinExistence type="predicted"/>
<protein>
    <submittedName>
        <fullName evidence="1">Uncharacterized protein</fullName>
    </submittedName>
</protein>
<dbReference type="RefSeq" id="XP_646910.1">
    <property type="nucleotide sequence ID" value="XM_641818.1"/>
</dbReference>
<dbReference type="EMBL" id="AAFI02000004">
    <property type="protein sequence ID" value="EAL73067.1"/>
    <property type="molecule type" value="Genomic_DNA"/>
</dbReference>
<organism evidence="1 2">
    <name type="scientific">Dictyostelium discoideum</name>
    <name type="common">Social amoeba</name>
    <dbReference type="NCBI Taxonomy" id="44689"/>
    <lineage>
        <taxon>Eukaryota</taxon>
        <taxon>Amoebozoa</taxon>
        <taxon>Evosea</taxon>
        <taxon>Eumycetozoa</taxon>
        <taxon>Dictyostelia</taxon>
        <taxon>Dictyosteliales</taxon>
        <taxon>Dictyosteliaceae</taxon>
        <taxon>Dictyostelium</taxon>
    </lineage>
</organism>
<dbReference type="AlphaFoldDB" id="Q55EW0"/>
<keyword evidence="2" id="KW-1185">Reference proteome</keyword>
<dbReference type="VEuPathDB" id="AmoebaDB:DDB_G0268956"/>
<dbReference type="GeneID" id="8616597"/>
<sequence>MTVGCQTYNDCLEEEKIDPEYRDSILKTMKAGILNGKLVRLCDVPRGVDVEIETTGLTDSEGESESKEEE</sequence>
<reference evidence="1 2" key="1">
    <citation type="journal article" date="2005" name="Nature">
        <title>The genome of the social amoeba Dictyostelium discoideum.</title>
        <authorList>
            <consortium name="The Dictyostelium discoideum Sequencing Consortium"/>
            <person name="Eichinger L."/>
            <person name="Pachebat J.A."/>
            <person name="Glockner G."/>
            <person name="Rajandream M.A."/>
            <person name="Sucgang R."/>
            <person name="Berriman M."/>
            <person name="Song J."/>
            <person name="Olsen R."/>
            <person name="Szafranski K."/>
            <person name="Xu Q."/>
            <person name="Tunggal B."/>
            <person name="Kummerfeld S."/>
            <person name="Madera M."/>
            <person name="Konfortov B.A."/>
            <person name="Rivero F."/>
            <person name="Bankier A.T."/>
            <person name="Lehmann R."/>
            <person name="Hamlin N."/>
            <person name="Davies R."/>
            <person name="Gaudet P."/>
            <person name="Fey P."/>
            <person name="Pilcher K."/>
            <person name="Chen G."/>
            <person name="Saunders D."/>
            <person name="Sodergren E."/>
            <person name="Davis P."/>
            <person name="Kerhornou A."/>
            <person name="Nie X."/>
            <person name="Hall N."/>
            <person name="Anjard C."/>
            <person name="Hemphill L."/>
            <person name="Bason N."/>
            <person name="Farbrother P."/>
            <person name="Desany B."/>
            <person name="Just E."/>
            <person name="Morio T."/>
            <person name="Rost R."/>
            <person name="Churcher C."/>
            <person name="Cooper J."/>
            <person name="Haydock S."/>
            <person name="van Driessche N."/>
            <person name="Cronin A."/>
            <person name="Goodhead I."/>
            <person name="Muzny D."/>
            <person name="Mourier T."/>
            <person name="Pain A."/>
            <person name="Lu M."/>
            <person name="Harper D."/>
            <person name="Lindsay R."/>
            <person name="Hauser H."/>
            <person name="James K."/>
            <person name="Quiles M."/>
            <person name="Madan Babu M."/>
            <person name="Saito T."/>
            <person name="Buchrieser C."/>
            <person name="Wardroper A."/>
            <person name="Felder M."/>
            <person name="Thangavelu M."/>
            <person name="Johnson D."/>
            <person name="Knights A."/>
            <person name="Loulseged H."/>
            <person name="Mungall K."/>
            <person name="Oliver K."/>
            <person name="Price C."/>
            <person name="Quail M.A."/>
            <person name="Urushihara H."/>
            <person name="Hernandez J."/>
            <person name="Rabbinowitsch E."/>
            <person name="Steffen D."/>
            <person name="Sanders M."/>
            <person name="Ma J."/>
            <person name="Kohara Y."/>
            <person name="Sharp S."/>
            <person name="Simmonds M."/>
            <person name="Spiegler S."/>
            <person name="Tivey A."/>
            <person name="Sugano S."/>
            <person name="White B."/>
            <person name="Walker D."/>
            <person name="Woodward J."/>
            <person name="Winckler T."/>
            <person name="Tanaka Y."/>
            <person name="Shaulsky G."/>
            <person name="Schleicher M."/>
            <person name="Weinstock G."/>
            <person name="Rosenthal A."/>
            <person name="Cox E.C."/>
            <person name="Chisholm R.L."/>
            <person name="Gibbs R."/>
            <person name="Loomis W.F."/>
            <person name="Platzer M."/>
            <person name="Kay R.R."/>
            <person name="Williams J."/>
            <person name="Dear P.H."/>
            <person name="Noegel A.A."/>
            <person name="Barrell B."/>
            <person name="Kuspa A."/>
        </authorList>
    </citation>
    <scope>NUCLEOTIDE SEQUENCE [LARGE SCALE GENOMIC DNA]</scope>
    <source>
        <strain evidence="1 2">AX4</strain>
    </source>
</reference>
<accession>Q55EW0</accession>
<evidence type="ECO:0000313" key="2">
    <source>
        <dbReference type="Proteomes" id="UP000002195"/>
    </source>
</evidence>
<evidence type="ECO:0000313" key="1">
    <source>
        <dbReference type="EMBL" id="EAL73067.1"/>
    </source>
</evidence>
<comment type="caution">
    <text evidence="1">The sequence shown here is derived from an EMBL/GenBank/DDBJ whole genome shotgun (WGS) entry which is preliminary data.</text>
</comment>
<dbReference type="InParanoid" id="Q55EW0"/>